<dbReference type="Gene3D" id="1.20.200.10">
    <property type="entry name" value="Fumarase/aspartase (Central domain)"/>
    <property type="match status" value="1"/>
</dbReference>
<evidence type="ECO:0000313" key="4">
    <source>
        <dbReference type="Proteomes" id="UP001247542"/>
    </source>
</evidence>
<dbReference type="Gene3D" id="1.10.40.30">
    <property type="entry name" value="Fumarase/aspartase (C-terminal domain)"/>
    <property type="match status" value="1"/>
</dbReference>
<dbReference type="PANTHER" id="PTHR43172">
    <property type="entry name" value="ADENYLOSUCCINATE LYASE"/>
    <property type="match status" value="1"/>
</dbReference>
<dbReference type="Pfam" id="PF10397">
    <property type="entry name" value="ADSL_C"/>
    <property type="match status" value="1"/>
</dbReference>
<proteinExistence type="predicted"/>
<dbReference type="InterPro" id="IPR000362">
    <property type="entry name" value="Fumarate_lyase_fam"/>
</dbReference>
<dbReference type="PROSITE" id="PS00163">
    <property type="entry name" value="FUMARATE_LYASES"/>
    <property type="match status" value="1"/>
</dbReference>
<dbReference type="SMART" id="SM00998">
    <property type="entry name" value="ADSL_C"/>
    <property type="match status" value="1"/>
</dbReference>
<reference evidence="3 4" key="1">
    <citation type="submission" date="2023-06" db="EMBL/GenBank/DDBJ databases">
        <title>Draft genome sequence of Gleimia hominis type strain CCUG 57540T.</title>
        <authorList>
            <person name="Salva-Serra F."/>
            <person name="Cardew S."/>
            <person name="Jensie Markopoulos S."/>
            <person name="Ohlen M."/>
            <person name="Inganas E."/>
            <person name="Svensson-Stadler L."/>
            <person name="Moore E.R.B."/>
        </authorList>
    </citation>
    <scope>NUCLEOTIDE SEQUENCE [LARGE SCALE GENOMIC DNA]</scope>
    <source>
        <strain evidence="3 4">CCUG 57540</strain>
    </source>
</reference>
<keyword evidence="1 3" id="KW-0456">Lyase</keyword>
<evidence type="ECO:0000256" key="1">
    <source>
        <dbReference type="ARBA" id="ARBA00023239"/>
    </source>
</evidence>
<keyword evidence="4" id="KW-1185">Reference proteome</keyword>
<organism evidence="3 4">
    <name type="scientific">Gleimia hominis</name>
    <dbReference type="NCBI Taxonomy" id="595468"/>
    <lineage>
        <taxon>Bacteria</taxon>
        <taxon>Bacillati</taxon>
        <taxon>Actinomycetota</taxon>
        <taxon>Actinomycetes</taxon>
        <taxon>Actinomycetales</taxon>
        <taxon>Actinomycetaceae</taxon>
        <taxon>Gleimia</taxon>
    </lineage>
</organism>
<name>A0ABU3I8S8_9ACTO</name>
<dbReference type="Pfam" id="PF00206">
    <property type="entry name" value="Lyase_1"/>
    <property type="match status" value="1"/>
</dbReference>
<sequence length="450" mass="49449">MGFGALNSSLSKKGYVTSEFAQIWDEVAVLKAIVDVEVALAKVQGDNGMIPKNAAQLISEHAKISDALVEKARAGKVGNPLIAALDAIRSQVPNKVRGWVHFGATSQDILDTGRALQIKQSYNWLFHQLDELKQKMATLAEEHADTLMVARTNGQHALPTTLGTRFARWLAEIERSKQRLRDGYERATLIQFSGAAGTYASMGKEGMSVAQSIAAELGLSFEPVPWHASRDAITELCCTLAIYGQSLAKIAEDLFDMQRTDLAEAREQMDAHASGSSTMPQKLNPFTTMKISVGARLAAGLAATVLTQPPASFERDHRSLEVERDALPQIFIAVEHAAAKLLRLLDQLAFNETQLVNNTLLESPLLMTEGIMMVLAKHIGQEAAHDLLQDFAKEYRVNRTPLKEFMLASKYANEVEDVDFEALEDPRGYLGLSSEISRDAAKRFQNQLGE</sequence>
<dbReference type="PANTHER" id="PTHR43172:SF1">
    <property type="entry name" value="ADENYLOSUCCINATE LYASE"/>
    <property type="match status" value="1"/>
</dbReference>
<comment type="caution">
    <text evidence="3">The sequence shown here is derived from an EMBL/GenBank/DDBJ whole genome shotgun (WGS) entry which is preliminary data.</text>
</comment>
<dbReference type="SUPFAM" id="SSF48557">
    <property type="entry name" value="L-aspartase-like"/>
    <property type="match status" value="1"/>
</dbReference>
<dbReference type="Proteomes" id="UP001247542">
    <property type="component" value="Unassembled WGS sequence"/>
</dbReference>
<dbReference type="PRINTS" id="PR00149">
    <property type="entry name" value="FUMRATELYASE"/>
</dbReference>
<dbReference type="EMBL" id="JASXSX010000001">
    <property type="protein sequence ID" value="MDT3766779.1"/>
    <property type="molecule type" value="Genomic_DNA"/>
</dbReference>
<gene>
    <name evidence="3" type="ORF">QS713_01685</name>
</gene>
<dbReference type="InterPro" id="IPR008948">
    <property type="entry name" value="L-Aspartase-like"/>
</dbReference>
<accession>A0ABU3I8S8</accession>
<dbReference type="InterPro" id="IPR022761">
    <property type="entry name" value="Fumarate_lyase_N"/>
</dbReference>
<dbReference type="GO" id="GO:0016829">
    <property type="term" value="F:lyase activity"/>
    <property type="evidence" value="ECO:0007669"/>
    <property type="project" value="UniProtKB-KW"/>
</dbReference>
<evidence type="ECO:0000259" key="2">
    <source>
        <dbReference type="SMART" id="SM00998"/>
    </source>
</evidence>
<feature type="domain" description="Adenylosuccinate lyase C-terminal" evidence="2">
    <location>
        <begin position="363"/>
        <end position="441"/>
    </location>
</feature>
<dbReference type="InterPro" id="IPR019468">
    <property type="entry name" value="AdenyloSucc_lyase_C"/>
</dbReference>
<dbReference type="RefSeq" id="WP_313271937.1">
    <property type="nucleotide sequence ID" value="NZ_JASXSX010000001.1"/>
</dbReference>
<evidence type="ECO:0000313" key="3">
    <source>
        <dbReference type="EMBL" id="MDT3766779.1"/>
    </source>
</evidence>
<protein>
    <submittedName>
        <fullName evidence="3">Lyase family protein</fullName>
    </submittedName>
</protein>
<dbReference type="PRINTS" id="PR00145">
    <property type="entry name" value="ARGSUCLYASE"/>
</dbReference>
<dbReference type="InterPro" id="IPR020557">
    <property type="entry name" value="Fumarate_lyase_CS"/>
</dbReference>